<evidence type="ECO:0000256" key="3">
    <source>
        <dbReference type="ARBA" id="ARBA00023180"/>
    </source>
</evidence>
<organism evidence="9 10">
    <name type="scientific">Tigriopus californicus</name>
    <name type="common">Marine copepod</name>
    <dbReference type="NCBI Taxonomy" id="6832"/>
    <lineage>
        <taxon>Eukaryota</taxon>
        <taxon>Metazoa</taxon>
        <taxon>Ecdysozoa</taxon>
        <taxon>Arthropoda</taxon>
        <taxon>Crustacea</taxon>
        <taxon>Multicrustacea</taxon>
        <taxon>Hexanauplia</taxon>
        <taxon>Copepoda</taxon>
        <taxon>Harpacticoida</taxon>
        <taxon>Harpacticidae</taxon>
        <taxon>Tigriopus</taxon>
    </lineage>
</organism>
<protein>
    <recommendedName>
        <fullName evidence="8">Peptidase S1 domain-containing protein</fullName>
    </recommendedName>
</protein>
<feature type="region of interest" description="Disordered" evidence="6">
    <location>
        <begin position="314"/>
        <end position="333"/>
    </location>
</feature>
<dbReference type="InterPro" id="IPR009003">
    <property type="entry name" value="Peptidase_S1_PA"/>
</dbReference>
<dbReference type="PANTHER" id="PTHR24252:SF7">
    <property type="entry name" value="HYALIN"/>
    <property type="match status" value="1"/>
</dbReference>
<dbReference type="InterPro" id="IPR018114">
    <property type="entry name" value="TRYPSIN_HIS"/>
</dbReference>
<dbReference type="CDD" id="cd00190">
    <property type="entry name" value="Tryp_SPc"/>
    <property type="match status" value="1"/>
</dbReference>
<reference evidence="9 10" key="1">
    <citation type="journal article" date="2018" name="Nat. Ecol. Evol.">
        <title>Genomic signatures of mitonuclear coevolution across populations of Tigriopus californicus.</title>
        <authorList>
            <person name="Barreto F.S."/>
            <person name="Watson E.T."/>
            <person name="Lima T.G."/>
            <person name="Willett C.S."/>
            <person name="Edmands S."/>
            <person name="Li W."/>
            <person name="Burton R.S."/>
        </authorList>
    </citation>
    <scope>NUCLEOTIDE SEQUENCE [LARGE SCALE GENOMIC DNA]</scope>
    <source>
        <strain evidence="9 10">San Diego</strain>
    </source>
</reference>
<feature type="domain" description="Peptidase S1" evidence="8">
    <location>
        <begin position="81"/>
        <end position="398"/>
    </location>
</feature>
<keyword evidence="3" id="KW-0325">Glycoprotein</keyword>
<dbReference type="InterPro" id="IPR001314">
    <property type="entry name" value="Peptidase_S1A"/>
</dbReference>
<dbReference type="PROSITE" id="PS50240">
    <property type="entry name" value="TRYPSIN_DOM"/>
    <property type="match status" value="1"/>
</dbReference>
<dbReference type="PROSITE" id="PS00134">
    <property type="entry name" value="TRYPSIN_HIS"/>
    <property type="match status" value="1"/>
</dbReference>
<evidence type="ECO:0000256" key="7">
    <source>
        <dbReference type="SAM" id="SignalP"/>
    </source>
</evidence>
<dbReference type="OrthoDB" id="10059102at2759"/>
<evidence type="ECO:0000256" key="4">
    <source>
        <dbReference type="ARBA" id="ARBA00024195"/>
    </source>
</evidence>
<dbReference type="InterPro" id="IPR001254">
    <property type="entry name" value="Trypsin_dom"/>
</dbReference>
<keyword evidence="10" id="KW-1185">Reference proteome</keyword>
<accession>A0A553PR22</accession>
<dbReference type="EMBL" id="VCGU01000002">
    <property type="protein sequence ID" value="TRY80126.1"/>
    <property type="molecule type" value="Genomic_DNA"/>
</dbReference>
<gene>
    <name evidence="9" type="ORF">TCAL_10788</name>
</gene>
<dbReference type="FunFam" id="2.40.10.10:FF:000028">
    <property type="entry name" value="Serine protease easter"/>
    <property type="match status" value="1"/>
</dbReference>
<dbReference type="InterPro" id="IPR033116">
    <property type="entry name" value="TRYPSIN_SER"/>
</dbReference>
<dbReference type="STRING" id="6832.A0A553PR22"/>
<dbReference type="PRINTS" id="PR00722">
    <property type="entry name" value="CHYMOTRYPSIN"/>
</dbReference>
<dbReference type="PANTHER" id="PTHR24252">
    <property type="entry name" value="ACROSIN-RELATED"/>
    <property type="match status" value="1"/>
</dbReference>
<evidence type="ECO:0000256" key="6">
    <source>
        <dbReference type="SAM" id="MobiDB-lite"/>
    </source>
</evidence>
<comment type="caution">
    <text evidence="9">The sequence shown here is derived from an EMBL/GenBank/DDBJ whole genome shotgun (WGS) entry which is preliminary data.</text>
</comment>
<dbReference type="Pfam" id="PF00089">
    <property type="entry name" value="Trypsin"/>
    <property type="match status" value="2"/>
</dbReference>
<name>A0A553PR22_TIGCA</name>
<keyword evidence="1 7" id="KW-0732">Signal</keyword>
<dbReference type="Proteomes" id="UP000318571">
    <property type="component" value="Chromosome 6"/>
</dbReference>
<evidence type="ECO:0000256" key="1">
    <source>
        <dbReference type="ARBA" id="ARBA00022729"/>
    </source>
</evidence>
<evidence type="ECO:0000259" key="8">
    <source>
        <dbReference type="PROSITE" id="PS50240"/>
    </source>
</evidence>
<feature type="chain" id="PRO_5022238076" description="Peptidase S1 domain-containing protein" evidence="7">
    <location>
        <begin position="27"/>
        <end position="408"/>
    </location>
</feature>
<keyword evidence="5" id="KW-0720">Serine protease</keyword>
<keyword evidence="2" id="KW-1015">Disulfide bond</keyword>
<evidence type="ECO:0000313" key="10">
    <source>
        <dbReference type="Proteomes" id="UP000318571"/>
    </source>
</evidence>
<dbReference type="PROSITE" id="PS00135">
    <property type="entry name" value="TRYPSIN_SER"/>
    <property type="match status" value="1"/>
</dbReference>
<dbReference type="InterPro" id="IPR043504">
    <property type="entry name" value="Peptidase_S1_PA_chymotrypsin"/>
</dbReference>
<keyword evidence="5" id="KW-0645">Protease</keyword>
<comment type="similarity">
    <text evidence="4">Belongs to the peptidase S1 family. CLIP subfamily.</text>
</comment>
<evidence type="ECO:0000256" key="5">
    <source>
        <dbReference type="RuleBase" id="RU363034"/>
    </source>
</evidence>
<dbReference type="SMART" id="SM00020">
    <property type="entry name" value="Tryp_SPc"/>
    <property type="match status" value="1"/>
</dbReference>
<dbReference type="GO" id="GO:0004252">
    <property type="term" value="F:serine-type endopeptidase activity"/>
    <property type="evidence" value="ECO:0007669"/>
    <property type="project" value="InterPro"/>
</dbReference>
<feature type="signal peptide" evidence="7">
    <location>
        <begin position="1"/>
        <end position="26"/>
    </location>
</feature>
<proteinExistence type="inferred from homology"/>
<keyword evidence="5" id="KW-0378">Hydrolase</keyword>
<dbReference type="Gene3D" id="2.40.10.10">
    <property type="entry name" value="Trypsin-like serine proteases"/>
    <property type="match status" value="2"/>
</dbReference>
<dbReference type="GO" id="GO:0006508">
    <property type="term" value="P:proteolysis"/>
    <property type="evidence" value="ECO:0007669"/>
    <property type="project" value="UniProtKB-KW"/>
</dbReference>
<dbReference type="AlphaFoldDB" id="A0A553PR22"/>
<evidence type="ECO:0000313" key="9">
    <source>
        <dbReference type="EMBL" id="TRY80126.1"/>
    </source>
</evidence>
<sequence>MGRRVSLLLLWGVWALLMGSGSQVDAMSEEFCARICSWSNALCWMCTPLVSHGYADLPELKPPGVPEMVKKAKSFYRQQKVVGGKPFHYGDAPWLASIKYRDGNDFYTYCGGTLISDRFVLTAAHCVQFQATTELFVGIGDYDRNSEDPGEVLSAVVRIHTHPNFSTLTFESDLALLELAQHIRFDRYKQPAVLARPGTHVTGLRFNVTGWGTLRERGEYSAKVRQALVPYVPYEVCRGAYKDLSITARILPGMICAGWLAGGGDACQGDSGGPLTLLVPIKSQANNASTPTTSKVRGISLRIRTKDRQRSRSGKLLWSDLDSQEKKRPMVQSSSSMVNHLLHSQTELHKSRQVLSPKHGVPTILGVVSWGMGCGRPSFAGVYTDVRAYRTWIIQTMGGEPEHIWTLD</sequence>
<evidence type="ECO:0000256" key="2">
    <source>
        <dbReference type="ARBA" id="ARBA00023157"/>
    </source>
</evidence>
<dbReference type="SUPFAM" id="SSF50494">
    <property type="entry name" value="Trypsin-like serine proteases"/>
    <property type="match status" value="2"/>
</dbReference>